<dbReference type="CDD" id="cd03139">
    <property type="entry name" value="GATase1_PfpI_2"/>
    <property type="match status" value="1"/>
</dbReference>
<comment type="caution">
    <text evidence="2">The sequence shown here is derived from an EMBL/GenBank/DDBJ whole genome shotgun (WGS) entry which is preliminary data.</text>
</comment>
<dbReference type="InterPro" id="IPR002818">
    <property type="entry name" value="DJ-1/PfpI"/>
</dbReference>
<dbReference type="InterPro" id="IPR052158">
    <property type="entry name" value="INH-QAR"/>
</dbReference>
<proteinExistence type="predicted"/>
<evidence type="ECO:0000259" key="1">
    <source>
        <dbReference type="Pfam" id="PF01965"/>
    </source>
</evidence>
<protein>
    <submittedName>
        <fullName evidence="2">Thiamine biosynthesis protein ThiJ</fullName>
    </submittedName>
</protein>
<dbReference type="PANTHER" id="PTHR43130">
    <property type="entry name" value="ARAC-FAMILY TRANSCRIPTIONAL REGULATOR"/>
    <property type="match status" value="1"/>
</dbReference>
<dbReference type="Pfam" id="PF01965">
    <property type="entry name" value="DJ-1_PfpI"/>
    <property type="match status" value="1"/>
</dbReference>
<dbReference type="Gene3D" id="3.40.50.880">
    <property type="match status" value="1"/>
</dbReference>
<dbReference type="GO" id="GO:0006355">
    <property type="term" value="P:regulation of DNA-templated transcription"/>
    <property type="evidence" value="ECO:0007669"/>
    <property type="project" value="TreeGrafter"/>
</dbReference>
<evidence type="ECO:0000313" key="2">
    <source>
        <dbReference type="EMBL" id="RCV54007.1"/>
    </source>
</evidence>
<dbReference type="EMBL" id="QEIN01000177">
    <property type="protein sequence ID" value="RCV54007.1"/>
    <property type="molecule type" value="Genomic_DNA"/>
</dbReference>
<dbReference type="Proteomes" id="UP000253318">
    <property type="component" value="Unassembled WGS sequence"/>
</dbReference>
<evidence type="ECO:0000313" key="3">
    <source>
        <dbReference type="Proteomes" id="UP000253318"/>
    </source>
</evidence>
<gene>
    <name evidence="2" type="ORF">DEF24_19790</name>
</gene>
<accession>A0A368T1N3</accession>
<sequence length="226" mass="23516">MTKTIAYVLYPGLTALDLIGPLTVTAALDGEYESVVVARDLAALDTDAAVRLGATATFDQVTAPHVVVVPGGTAGTFAACADEELLRWLRTASAAAEVTASVCTGSLVLGAAGLLEGRRATTHWGFRHLLPKFGAVAVAERWVRDGDVLTAAGVSAGIDMALQLVRELAGEQAARLSQLVIEYDPEPPLGPIDWSEVDTAAFAPFGEAALREGLADHPELLARLTG</sequence>
<dbReference type="PANTHER" id="PTHR43130:SF2">
    <property type="entry name" value="DJ-1_PFPI DOMAIN-CONTAINING PROTEIN"/>
    <property type="match status" value="1"/>
</dbReference>
<dbReference type="RefSeq" id="WP_114397295.1">
    <property type="nucleotide sequence ID" value="NZ_QEIM01000033.1"/>
</dbReference>
<dbReference type="SUPFAM" id="SSF52317">
    <property type="entry name" value="Class I glutamine amidotransferase-like"/>
    <property type="match status" value="1"/>
</dbReference>
<organism evidence="2 3">
    <name type="scientific">Marinitenerispora sediminis</name>
    <dbReference type="NCBI Taxonomy" id="1931232"/>
    <lineage>
        <taxon>Bacteria</taxon>
        <taxon>Bacillati</taxon>
        <taxon>Actinomycetota</taxon>
        <taxon>Actinomycetes</taxon>
        <taxon>Streptosporangiales</taxon>
        <taxon>Nocardiopsidaceae</taxon>
        <taxon>Marinitenerispora</taxon>
    </lineage>
</organism>
<keyword evidence="3" id="KW-1185">Reference proteome</keyword>
<dbReference type="InterPro" id="IPR029062">
    <property type="entry name" value="Class_I_gatase-like"/>
</dbReference>
<feature type="domain" description="DJ-1/PfpI" evidence="1">
    <location>
        <begin position="4"/>
        <end position="166"/>
    </location>
</feature>
<dbReference type="OrthoDB" id="4265717at2"/>
<reference evidence="2 3" key="1">
    <citation type="submission" date="2018-04" db="EMBL/GenBank/DDBJ databases">
        <title>Novel actinobacteria from marine sediment.</title>
        <authorList>
            <person name="Ng Z.Y."/>
            <person name="Tan G.Y.A."/>
        </authorList>
    </citation>
    <scope>NUCLEOTIDE SEQUENCE [LARGE SCALE GENOMIC DNA]</scope>
    <source>
        <strain evidence="2 3">TPS81</strain>
    </source>
</reference>
<name>A0A368T1N3_9ACTN</name>
<dbReference type="AlphaFoldDB" id="A0A368T1N3"/>